<dbReference type="EMBL" id="NRSD01000009">
    <property type="protein sequence ID" value="MBK1645048.1"/>
    <property type="molecule type" value="Genomic_DNA"/>
</dbReference>
<keyword evidence="3" id="KW-1185">Reference proteome</keyword>
<sequence>MMSCPRPLQTQRILDPYRHARARLLALGLSLLAVTAQADTDDDWAEFDLAARIAAVNEGELSFVTPERAANTHRHVNQIRIDADSLSEGWIELVQCHENLDAVRAAQILFSPERIRDLEVVSSDRIGRAWVEGHSVQLTDIAPEATLCIRGESRALTALGEGRYRLRNGPYMRRFLDGYYPMQVVLDVSYPAERLDLVQHQPNAQPGFEVHAESGHIAVAAAFEGRLFTCLDFCERGSPDCDLMVSDCTE</sequence>
<feature type="chain" id="PRO_5040890169" description="Alpha/beta hydrolase" evidence="1">
    <location>
        <begin position="39"/>
        <end position="250"/>
    </location>
</feature>
<dbReference type="Proteomes" id="UP001138802">
    <property type="component" value="Unassembled WGS sequence"/>
</dbReference>
<keyword evidence="1" id="KW-0732">Signal</keyword>
<name>A0A9X1B989_9GAMM</name>
<reference evidence="2 3" key="1">
    <citation type="journal article" date="2020" name="Microorganisms">
        <title>Osmotic Adaptation and Compatible Solute Biosynthesis of Phototrophic Bacteria as Revealed from Genome Analyses.</title>
        <authorList>
            <person name="Imhoff J.F."/>
            <person name="Rahn T."/>
            <person name="Kunzel S."/>
            <person name="Keller A."/>
            <person name="Neulinger S.C."/>
        </authorList>
    </citation>
    <scope>NUCLEOTIDE SEQUENCE [LARGE SCALE GENOMIC DNA]</scope>
    <source>
        <strain evidence="2 3">DSM 21303</strain>
    </source>
</reference>
<comment type="caution">
    <text evidence="2">The sequence shown here is derived from an EMBL/GenBank/DDBJ whole genome shotgun (WGS) entry which is preliminary data.</text>
</comment>
<feature type="signal peptide" evidence="1">
    <location>
        <begin position="1"/>
        <end position="38"/>
    </location>
</feature>
<dbReference type="AlphaFoldDB" id="A0A9X1B989"/>
<dbReference type="RefSeq" id="WP_200387856.1">
    <property type="nucleotide sequence ID" value="NZ_NRSD01000009.1"/>
</dbReference>
<evidence type="ECO:0008006" key="4">
    <source>
        <dbReference type="Google" id="ProtNLM"/>
    </source>
</evidence>
<accession>A0A9X1B989</accession>
<organism evidence="2 3">
    <name type="scientific">Thiocapsa imhoffii</name>
    <dbReference type="NCBI Taxonomy" id="382777"/>
    <lineage>
        <taxon>Bacteria</taxon>
        <taxon>Pseudomonadati</taxon>
        <taxon>Pseudomonadota</taxon>
        <taxon>Gammaproteobacteria</taxon>
        <taxon>Chromatiales</taxon>
        <taxon>Chromatiaceae</taxon>
        <taxon>Thiocapsa</taxon>
    </lineage>
</organism>
<proteinExistence type="predicted"/>
<gene>
    <name evidence="2" type="ORF">CKO25_10365</name>
</gene>
<protein>
    <recommendedName>
        <fullName evidence="4">Alpha/beta hydrolase</fullName>
    </recommendedName>
</protein>
<evidence type="ECO:0000256" key="1">
    <source>
        <dbReference type="SAM" id="SignalP"/>
    </source>
</evidence>
<evidence type="ECO:0000313" key="3">
    <source>
        <dbReference type="Proteomes" id="UP001138802"/>
    </source>
</evidence>
<evidence type="ECO:0000313" key="2">
    <source>
        <dbReference type="EMBL" id="MBK1645048.1"/>
    </source>
</evidence>